<evidence type="ECO:0008006" key="4">
    <source>
        <dbReference type="Google" id="ProtNLM"/>
    </source>
</evidence>
<reference evidence="3" key="1">
    <citation type="journal article" date="2019" name="Int. J. Syst. Evol. Microbiol.">
        <title>The Global Catalogue of Microorganisms (GCM) 10K type strain sequencing project: providing services to taxonomists for standard genome sequencing and annotation.</title>
        <authorList>
            <consortium name="The Broad Institute Genomics Platform"/>
            <consortium name="The Broad Institute Genome Sequencing Center for Infectious Disease"/>
            <person name="Wu L."/>
            <person name="Ma J."/>
        </authorList>
    </citation>
    <scope>NUCLEOTIDE SEQUENCE [LARGE SCALE GENOMIC DNA]</scope>
    <source>
        <strain evidence="3">CCUG 53903</strain>
    </source>
</reference>
<keyword evidence="1" id="KW-1133">Transmembrane helix</keyword>
<comment type="caution">
    <text evidence="2">The sequence shown here is derived from an EMBL/GenBank/DDBJ whole genome shotgun (WGS) entry which is preliminary data.</text>
</comment>
<name>A0ABW1DFN0_9ACTN</name>
<dbReference type="Proteomes" id="UP001596058">
    <property type="component" value="Unassembled WGS sequence"/>
</dbReference>
<accession>A0ABW1DFN0</accession>
<protein>
    <recommendedName>
        <fullName evidence="4">LPXTG cell wall anchor domain-containing protein</fullName>
    </recommendedName>
</protein>
<keyword evidence="1" id="KW-0472">Membrane</keyword>
<feature type="transmembrane region" description="Helical" evidence="1">
    <location>
        <begin position="36"/>
        <end position="55"/>
    </location>
</feature>
<keyword evidence="3" id="KW-1185">Reference proteome</keyword>
<evidence type="ECO:0000313" key="3">
    <source>
        <dbReference type="Proteomes" id="UP001596058"/>
    </source>
</evidence>
<proteinExistence type="predicted"/>
<evidence type="ECO:0000256" key="1">
    <source>
        <dbReference type="SAM" id="Phobius"/>
    </source>
</evidence>
<sequence length="68" mass="7034">MLTADTPATPAQALLTSTVDTQRLRYDPSASGGVPLVVPAVALVSVLGVLVLFLVRRRRTASSVDVSG</sequence>
<keyword evidence="1" id="KW-0812">Transmembrane</keyword>
<evidence type="ECO:0000313" key="2">
    <source>
        <dbReference type="EMBL" id="MFC5835496.1"/>
    </source>
</evidence>
<gene>
    <name evidence="2" type="ORF">ACFPZ3_67745</name>
</gene>
<dbReference type="RefSeq" id="WP_379524913.1">
    <property type="nucleotide sequence ID" value="NZ_JBHSPA010000130.1"/>
</dbReference>
<dbReference type="EMBL" id="JBHSPA010000130">
    <property type="protein sequence ID" value="MFC5835496.1"/>
    <property type="molecule type" value="Genomic_DNA"/>
</dbReference>
<organism evidence="2 3">
    <name type="scientific">Nonomuraea insulae</name>
    <dbReference type="NCBI Taxonomy" id="1616787"/>
    <lineage>
        <taxon>Bacteria</taxon>
        <taxon>Bacillati</taxon>
        <taxon>Actinomycetota</taxon>
        <taxon>Actinomycetes</taxon>
        <taxon>Streptosporangiales</taxon>
        <taxon>Streptosporangiaceae</taxon>
        <taxon>Nonomuraea</taxon>
    </lineage>
</organism>